<accession>A0A7I8WLW5</accession>
<evidence type="ECO:0000313" key="2">
    <source>
        <dbReference type="EMBL" id="CAD5219485.1"/>
    </source>
</evidence>
<proteinExistence type="predicted"/>
<dbReference type="Proteomes" id="UP000582659">
    <property type="component" value="Unassembled WGS sequence"/>
</dbReference>
<reference evidence="2" key="1">
    <citation type="submission" date="2020-09" db="EMBL/GenBank/DDBJ databases">
        <authorList>
            <person name="Kikuchi T."/>
        </authorList>
    </citation>
    <scope>NUCLEOTIDE SEQUENCE</scope>
    <source>
        <strain evidence="2">Ka4C1</strain>
    </source>
</reference>
<keyword evidence="3" id="KW-1185">Reference proteome</keyword>
<comment type="caution">
    <text evidence="2">The sequence shown here is derived from an EMBL/GenBank/DDBJ whole genome shotgun (WGS) entry which is preliminary data.</text>
</comment>
<protein>
    <submittedName>
        <fullName evidence="2">(pine wood nematode) hypothetical protein</fullName>
    </submittedName>
</protein>
<dbReference type="Pfam" id="PF10317">
    <property type="entry name" value="7TM_GPCR_Srd"/>
    <property type="match status" value="1"/>
</dbReference>
<dbReference type="EMBL" id="CAJFDI010000003">
    <property type="protein sequence ID" value="CAD5219485.1"/>
    <property type="molecule type" value="Genomic_DNA"/>
</dbReference>
<evidence type="ECO:0000256" key="1">
    <source>
        <dbReference type="SAM" id="Phobius"/>
    </source>
</evidence>
<name>A0A7I8WLW5_BURXY</name>
<feature type="transmembrane region" description="Helical" evidence="1">
    <location>
        <begin position="242"/>
        <end position="261"/>
    </location>
</feature>
<dbReference type="PANTHER" id="PTHR22943:SF248">
    <property type="entry name" value="SEVEN TM RECEPTOR"/>
    <property type="match status" value="1"/>
</dbReference>
<dbReference type="AlphaFoldDB" id="A0A7I8WLW5"/>
<dbReference type="PANTHER" id="PTHR22943">
    <property type="entry name" value="7-TRANSMEMBRANE DOMAIN RECEPTOR C.ELEGANS"/>
    <property type="match status" value="1"/>
</dbReference>
<organism evidence="2 3">
    <name type="scientific">Bursaphelenchus xylophilus</name>
    <name type="common">Pinewood nematode worm</name>
    <name type="synonym">Aphelenchoides xylophilus</name>
    <dbReference type="NCBI Taxonomy" id="6326"/>
    <lineage>
        <taxon>Eukaryota</taxon>
        <taxon>Metazoa</taxon>
        <taxon>Ecdysozoa</taxon>
        <taxon>Nematoda</taxon>
        <taxon>Chromadorea</taxon>
        <taxon>Rhabditida</taxon>
        <taxon>Tylenchina</taxon>
        <taxon>Tylenchomorpha</taxon>
        <taxon>Aphelenchoidea</taxon>
        <taxon>Aphelenchoididae</taxon>
        <taxon>Bursaphelenchus</taxon>
    </lineage>
</organism>
<feature type="transmembrane region" description="Helical" evidence="1">
    <location>
        <begin position="128"/>
        <end position="153"/>
    </location>
</feature>
<sequence>MDLMEFHHLNEVLAVLTSIVLNLTLMRLALTENGSFLKFYRKLIVLNASSELLAKLLMALSQPMFQFADGVNIFIATGPLRHLPINYHYHLLLLYAMGVGIGFLTIPLDFLYRYYVVCLERNVESHQVLLWVLIAYVLAAWDAVFMTLGFVHLSPKAIDYKPSFAFLNESMWRENGRRMTFIVGTIENPYSLTFVISASLYVTAEYISIFILSHRIMKKLAERRHLMSAKTLEMQRGMNKMLLSQALVPLFTGLFPILGMTSTLLLRLSDHRIGIVVSSMMAWLPSASPICTIWFIGSFRQRVFPFWRSSRSSHVSAIGITEIAPPAAK</sequence>
<feature type="transmembrane region" description="Helical" evidence="1">
    <location>
        <begin position="190"/>
        <end position="213"/>
    </location>
</feature>
<keyword evidence="1" id="KW-0472">Membrane</keyword>
<keyword evidence="1" id="KW-0812">Transmembrane</keyword>
<dbReference type="SMR" id="A0A7I8WLW5"/>
<dbReference type="Proteomes" id="UP000659654">
    <property type="component" value="Unassembled WGS sequence"/>
</dbReference>
<keyword evidence="1" id="KW-1133">Transmembrane helix</keyword>
<dbReference type="SUPFAM" id="SSF81321">
    <property type="entry name" value="Family A G protein-coupled receptor-like"/>
    <property type="match status" value="1"/>
</dbReference>
<feature type="transmembrane region" description="Helical" evidence="1">
    <location>
        <begin position="12"/>
        <end position="31"/>
    </location>
</feature>
<feature type="transmembrane region" description="Helical" evidence="1">
    <location>
        <begin position="87"/>
        <end position="108"/>
    </location>
</feature>
<dbReference type="EMBL" id="CAJFCV020000003">
    <property type="protein sequence ID" value="CAG9104812.1"/>
    <property type="molecule type" value="Genomic_DNA"/>
</dbReference>
<evidence type="ECO:0000313" key="3">
    <source>
        <dbReference type="Proteomes" id="UP000659654"/>
    </source>
</evidence>
<dbReference type="OrthoDB" id="5792363at2759"/>
<dbReference type="InterPro" id="IPR019421">
    <property type="entry name" value="7TM_GPCR_serpentine_rcpt_Srd"/>
</dbReference>
<gene>
    <name evidence="2" type="ORF">BXYJ_LOCUS5702</name>
</gene>
<feature type="transmembrane region" description="Helical" evidence="1">
    <location>
        <begin position="273"/>
        <end position="296"/>
    </location>
</feature>